<dbReference type="PANTHER" id="PTHR43804">
    <property type="entry name" value="LD18447P"/>
    <property type="match status" value="1"/>
</dbReference>
<keyword evidence="5" id="KW-0963">Cytoplasm</keyword>
<dbReference type="GO" id="GO:0016149">
    <property type="term" value="F:translation release factor activity, codon specific"/>
    <property type="evidence" value="ECO:0007669"/>
    <property type="project" value="UniProtKB-UniRule"/>
</dbReference>
<dbReference type="Gene3D" id="3.30.70.1660">
    <property type="match status" value="1"/>
</dbReference>
<dbReference type="Gene3D" id="3.30.160.20">
    <property type="match status" value="1"/>
</dbReference>
<dbReference type="GO" id="GO:0005737">
    <property type="term" value="C:cytoplasm"/>
    <property type="evidence" value="ECO:0007669"/>
    <property type="project" value="UniProtKB-SubCell"/>
</dbReference>
<dbReference type="Gene3D" id="6.10.140.1950">
    <property type="match status" value="1"/>
</dbReference>
<comment type="PTM">
    <text evidence="5">Methylated by PrmC. Methylation increases the termination efficiency of RF1.</text>
</comment>
<feature type="modified residue" description="N5-methylglutamine" evidence="5">
    <location>
        <position position="232"/>
    </location>
</feature>
<dbReference type="EMBL" id="JYNZ01000003">
    <property type="protein sequence ID" value="KXK26630.1"/>
    <property type="molecule type" value="Genomic_DNA"/>
</dbReference>
<evidence type="ECO:0000256" key="4">
    <source>
        <dbReference type="ARBA" id="ARBA00022917"/>
    </source>
</evidence>
<evidence type="ECO:0000256" key="6">
    <source>
        <dbReference type="NCBIfam" id="TIGR00019"/>
    </source>
</evidence>
<comment type="function">
    <text evidence="1 5">Peptide chain release factor 1 directs the termination of translation in response to the peptide chain termination codons UAG and UAA.</text>
</comment>
<dbReference type="InterPro" id="IPR004373">
    <property type="entry name" value="RF-1"/>
</dbReference>
<evidence type="ECO:0000256" key="5">
    <source>
        <dbReference type="HAMAP-Rule" id="MF_00093"/>
    </source>
</evidence>
<keyword evidence="4 5" id="KW-0648">Protein biosynthesis</keyword>
<feature type="coiled-coil region" evidence="7">
    <location>
        <begin position="254"/>
        <end position="288"/>
    </location>
</feature>
<dbReference type="STRING" id="1617426.TR69_WS6001000637"/>
<dbReference type="HAMAP" id="MF_00093">
    <property type="entry name" value="Rel_fac_1"/>
    <property type="match status" value="1"/>
</dbReference>
<evidence type="ECO:0000256" key="2">
    <source>
        <dbReference type="ARBA" id="ARBA00010835"/>
    </source>
</evidence>
<feature type="domain" description="Prokaryotic-type class I peptide chain release factors" evidence="8">
    <location>
        <begin position="225"/>
        <end position="241"/>
    </location>
</feature>
<dbReference type="NCBIfam" id="TIGR00019">
    <property type="entry name" value="prfA"/>
    <property type="match status" value="1"/>
</dbReference>
<dbReference type="InterPro" id="IPR050057">
    <property type="entry name" value="Prokaryotic/Mito_RF"/>
</dbReference>
<dbReference type="AlphaFoldDB" id="A0A136LY86"/>
<dbReference type="FunFam" id="3.30.160.20:FF:000004">
    <property type="entry name" value="Peptide chain release factor 1"/>
    <property type="match status" value="1"/>
</dbReference>
<evidence type="ECO:0000313" key="9">
    <source>
        <dbReference type="EMBL" id="KXK26630.1"/>
    </source>
</evidence>
<feature type="coiled-coil region" evidence="7">
    <location>
        <begin position="74"/>
        <end position="101"/>
    </location>
</feature>
<evidence type="ECO:0000256" key="3">
    <source>
        <dbReference type="ARBA" id="ARBA00022481"/>
    </source>
</evidence>
<proteinExistence type="inferred from homology"/>
<organism evidence="9 10">
    <name type="scientific">candidate division WS6 bacterium OLB20</name>
    <dbReference type="NCBI Taxonomy" id="1617426"/>
    <lineage>
        <taxon>Bacteria</taxon>
        <taxon>Candidatus Dojkabacteria</taxon>
    </lineage>
</organism>
<dbReference type="Pfam" id="PF03462">
    <property type="entry name" value="PCRF"/>
    <property type="match status" value="1"/>
</dbReference>
<dbReference type="InterPro" id="IPR005139">
    <property type="entry name" value="PCRF"/>
</dbReference>
<protein>
    <recommendedName>
        <fullName evidence="5 6">Peptide chain release factor 1</fullName>
        <shortName evidence="5">RF-1</shortName>
    </recommendedName>
</protein>
<evidence type="ECO:0000259" key="8">
    <source>
        <dbReference type="PROSITE" id="PS00745"/>
    </source>
</evidence>
<dbReference type="InterPro" id="IPR000352">
    <property type="entry name" value="Pep_chain_release_fac_I"/>
</dbReference>
<comment type="subcellular location">
    <subcellularLocation>
        <location evidence="5">Cytoplasm</location>
    </subcellularLocation>
</comment>
<dbReference type="Pfam" id="PF00472">
    <property type="entry name" value="RF-1"/>
    <property type="match status" value="1"/>
</dbReference>
<comment type="similarity">
    <text evidence="2 5">Belongs to the prokaryotic/mitochondrial release factor family.</text>
</comment>
<name>A0A136LY86_9BACT</name>
<keyword evidence="7" id="KW-0175">Coiled coil</keyword>
<dbReference type="InterPro" id="IPR045853">
    <property type="entry name" value="Pep_chain_release_fac_I_sf"/>
</dbReference>
<dbReference type="PATRIC" id="fig|1617426.3.peg.633"/>
<dbReference type="Proteomes" id="UP000070457">
    <property type="component" value="Unassembled WGS sequence"/>
</dbReference>
<comment type="caution">
    <text evidence="9">The sequence shown here is derived from an EMBL/GenBank/DDBJ whole genome shotgun (WGS) entry which is preliminary data.</text>
</comment>
<dbReference type="FunFam" id="3.30.70.1660:FF:000002">
    <property type="entry name" value="Peptide chain release factor 1"/>
    <property type="match status" value="1"/>
</dbReference>
<dbReference type="SUPFAM" id="SSF75620">
    <property type="entry name" value="Release factor"/>
    <property type="match status" value="1"/>
</dbReference>
<sequence>MEARVDEIIARYEELSRLLADPATIADQQAFVKLSIEQGELSDSYAVAKKLRSRLNDKKEAEDLLEEGNDPDLAELYQETLASADEEIEALEAQFAELTRETDPNDKRSVIIEIRAGTGGDEAALFAADLYRMYTRYAEQKGFTVEQMSSNYAGTGGFKEVIFSIGGKAFGELKFENGVHRVQRVPATEAAGRIHTSAASVVVLPEADDVEIEIRDEDLRIDVYRSSGPGGQSVNTTDSAVRMTHIPTGIVVTCQDEKSQLKNKKKALSVLKSRLYDLELQKQQQQERDSRQSAIAGGDRSAKIRTYNFPQSRVTDHRIKQSWYNLHEILDGALQEVLDALKQAEYEHQTGD</sequence>
<dbReference type="SMART" id="SM00937">
    <property type="entry name" value="PCRF"/>
    <property type="match status" value="1"/>
</dbReference>
<dbReference type="PANTHER" id="PTHR43804:SF7">
    <property type="entry name" value="LD18447P"/>
    <property type="match status" value="1"/>
</dbReference>
<keyword evidence="3 5" id="KW-0488">Methylation</keyword>
<evidence type="ECO:0000256" key="7">
    <source>
        <dbReference type="SAM" id="Coils"/>
    </source>
</evidence>
<accession>A0A136LY86</accession>
<reference evidence="9 10" key="1">
    <citation type="submission" date="2015-02" db="EMBL/GenBank/DDBJ databases">
        <title>Improved understanding of the partial-nitritation anammox process through 23 genomes representing the majority of the microbial community.</title>
        <authorList>
            <person name="Speth D.R."/>
            <person name="In T Zandt M."/>
            <person name="Guerrero Cruz S."/>
            <person name="Jetten M.S."/>
            <person name="Dutilh B.E."/>
        </authorList>
    </citation>
    <scope>NUCLEOTIDE SEQUENCE [LARGE SCALE GENOMIC DNA]</scope>
    <source>
        <strain evidence="9">OLB20</strain>
    </source>
</reference>
<gene>
    <name evidence="5 9" type="primary">prfA</name>
    <name evidence="9" type="ORF">TR69_WS6001000637</name>
</gene>
<evidence type="ECO:0000256" key="1">
    <source>
        <dbReference type="ARBA" id="ARBA00002986"/>
    </source>
</evidence>
<evidence type="ECO:0000313" key="10">
    <source>
        <dbReference type="Proteomes" id="UP000070457"/>
    </source>
</evidence>
<dbReference type="PROSITE" id="PS00745">
    <property type="entry name" value="RF_PROK_I"/>
    <property type="match status" value="1"/>
</dbReference>
<dbReference type="NCBIfam" id="NF001859">
    <property type="entry name" value="PRK00591.1"/>
    <property type="match status" value="1"/>
</dbReference>